<dbReference type="InParanoid" id="O62134"/>
<dbReference type="InterPro" id="IPR000884">
    <property type="entry name" value="TSP1_rpt"/>
</dbReference>
<name>O62134_CAEEL</name>
<dbReference type="GeneID" id="184104"/>
<dbReference type="OrthoDB" id="5814299at2759"/>
<feature type="chain" id="PRO_5004159411" evidence="1">
    <location>
        <begin position="18"/>
        <end position="293"/>
    </location>
</feature>
<dbReference type="Proteomes" id="UP000001940">
    <property type="component" value="Chromosome IV"/>
</dbReference>
<dbReference type="AGR" id="WB:WBGene00008539"/>
<dbReference type="UCSC" id="F02H6.6">
    <property type="organism name" value="c. elegans"/>
</dbReference>
<accession>O62134</accession>
<keyword evidence="1" id="KW-0732">Signal</keyword>
<evidence type="ECO:0000313" key="4">
    <source>
        <dbReference type="WormBase" id="F02H6.6"/>
    </source>
</evidence>
<protein>
    <submittedName>
        <fullName evidence="2">Fibrinogen C-terminal domain-containing protein</fullName>
    </submittedName>
</protein>
<dbReference type="WormBase" id="F02H6.6">
    <property type="protein sequence ID" value="CE17630"/>
    <property type="gene ID" value="WBGene00008539"/>
</dbReference>
<keyword evidence="3" id="KW-1185">Reference proteome</keyword>
<dbReference type="PROSITE" id="PS50092">
    <property type="entry name" value="TSP1"/>
    <property type="match status" value="1"/>
</dbReference>
<dbReference type="PIR" id="T20523">
    <property type="entry name" value="T20523"/>
</dbReference>
<gene>
    <name evidence="2" type="ORF">CELE_F02H6.6</name>
    <name evidence="2 4" type="ORF">F02H6.6</name>
</gene>
<dbReference type="STRING" id="6239.F02H6.6.1"/>
<dbReference type="RefSeq" id="NP_502731.1">
    <property type="nucleotide sequence ID" value="NM_070330.1"/>
</dbReference>
<dbReference type="eggNOG" id="ENOG502TFEU">
    <property type="taxonomic scope" value="Eukaryota"/>
</dbReference>
<dbReference type="KEGG" id="cel:CELE_F02H6.6"/>
<dbReference type="AlphaFoldDB" id="O62134"/>
<proteinExistence type="predicted"/>
<dbReference type="FunCoup" id="O62134">
    <property type="interactions" value="4"/>
</dbReference>
<reference evidence="2 3" key="1">
    <citation type="journal article" date="1998" name="Science">
        <title>Genome sequence of the nematode C. elegans: a platform for investigating biology.</title>
        <authorList>
            <consortium name="The C. elegans sequencing consortium"/>
            <person name="Sulson J.E."/>
            <person name="Waterston R."/>
        </authorList>
    </citation>
    <scope>NUCLEOTIDE SEQUENCE [LARGE SCALE GENOMIC DNA]</scope>
    <source>
        <strain evidence="2 3">Bristol N2</strain>
    </source>
</reference>
<evidence type="ECO:0000313" key="2">
    <source>
        <dbReference type="EMBL" id="CAB05174.1"/>
    </source>
</evidence>
<organism evidence="2 3">
    <name type="scientific">Caenorhabditis elegans</name>
    <dbReference type="NCBI Taxonomy" id="6239"/>
    <lineage>
        <taxon>Eukaryota</taxon>
        <taxon>Metazoa</taxon>
        <taxon>Ecdysozoa</taxon>
        <taxon>Nematoda</taxon>
        <taxon>Chromadorea</taxon>
        <taxon>Rhabditida</taxon>
        <taxon>Rhabditina</taxon>
        <taxon>Rhabditomorpha</taxon>
        <taxon>Rhabditoidea</taxon>
        <taxon>Rhabditidae</taxon>
        <taxon>Peloderinae</taxon>
        <taxon>Caenorhabditis</taxon>
    </lineage>
</organism>
<dbReference type="Bgee" id="WBGene00008539">
    <property type="expression patterns" value="Expressed in adult organism"/>
</dbReference>
<dbReference type="HOGENOM" id="CLU_074198_0_0_1"/>
<evidence type="ECO:0000313" key="3">
    <source>
        <dbReference type="Proteomes" id="UP000001940"/>
    </source>
</evidence>
<evidence type="ECO:0000256" key="1">
    <source>
        <dbReference type="SAM" id="SignalP"/>
    </source>
</evidence>
<sequence>MLKQLLLFVFLLQISNAADCPICPRGGIWSEWTSNGVCATTCGACSNLNYTRTCLSDGLKNCPCVGSTTITQPCGTQACNYPRTNGPGAPCCIGTPKIVNNWYHCASTSQTTPTAPCCPTGGVWSDWSSWVQNGNLTEYTRTRNCLSGGFSCACVGESEETKFECPCTPMRTIYAGSTACAHLTSKLIHNVREPYMDKALCRTYYAMEATDFRNDFAFYSAKYNATMSTAAWLDKAGRCTIGNFPGSYTNTNGAYWRLGFKCNTTSGAWYNTWPAYDIDMKEVALFAQLYTPK</sequence>
<feature type="signal peptide" evidence="1">
    <location>
        <begin position="1"/>
        <end position="17"/>
    </location>
</feature>
<dbReference type="CTD" id="184104"/>
<dbReference type="PANTHER" id="PTHR31936:SF6">
    <property type="entry name" value="FIBRINOGEN C-TERMINAL DOMAIN-CONTAINING PROTEIN"/>
    <property type="match status" value="1"/>
</dbReference>
<dbReference type="EMBL" id="BX284604">
    <property type="protein sequence ID" value="CAB05174.1"/>
    <property type="molecule type" value="Genomic_DNA"/>
</dbReference>
<dbReference type="PANTHER" id="PTHR31936">
    <property type="entry name" value="PROTEIN CBG18744"/>
    <property type="match status" value="1"/>
</dbReference>
<dbReference type="PaxDb" id="6239-F02H6.6"/>
<dbReference type="PhylomeDB" id="O62134"/>